<dbReference type="Proteomes" id="UP001145742">
    <property type="component" value="Unassembled WGS sequence"/>
</dbReference>
<dbReference type="EMBL" id="WHWB01033050">
    <property type="protein sequence ID" value="KAJ7422311.1"/>
    <property type="molecule type" value="Genomic_DNA"/>
</dbReference>
<comment type="caution">
    <text evidence="2">The sequence shown here is derived from an EMBL/GenBank/DDBJ whole genome shotgun (WGS) entry which is preliminary data.</text>
</comment>
<accession>A0ABQ9DNG0</accession>
<evidence type="ECO:0000313" key="3">
    <source>
        <dbReference type="Proteomes" id="UP001145742"/>
    </source>
</evidence>
<keyword evidence="3" id="KW-1185">Reference proteome</keyword>
<organism evidence="2 3">
    <name type="scientific">Willisornis vidua</name>
    <name type="common">Xingu scale-backed antbird</name>
    <dbReference type="NCBI Taxonomy" id="1566151"/>
    <lineage>
        <taxon>Eukaryota</taxon>
        <taxon>Metazoa</taxon>
        <taxon>Chordata</taxon>
        <taxon>Craniata</taxon>
        <taxon>Vertebrata</taxon>
        <taxon>Euteleostomi</taxon>
        <taxon>Archelosauria</taxon>
        <taxon>Archosauria</taxon>
        <taxon>Dinosauria</taxon>
        <taxon>Saurischia</taxon>
        <taxon>Theropoda</taxon>
        <taxon>Coelurosauria</taxon>
        <taxon>Aves</taxon>
        <taxon>Neognathae</taxon>
        <taxon>Neoaves</taxon>
        <taxon>Telluraves</taxon>
        <taxon>Australaves</taxon>
        <taxon>Passeriformes</taxon>
        <taxon>Thamnophilidae</taxon>
        <taxon>Willisornis</taxon>
    </lineage>
</organism>
<gene>
    <name evidence="2" type="ORF">WISP_38549</name>
</gene>
<proteinExistence type="predicted"/>
<evidence type="ECO:0000256" key="1">
    <source>
        <dbReference type="SAM" id="MobiDB-lite"/>
    </source>
</evidence>
<name>A0ABQ9DNG0_9PASS</name>
<protein>
    <submittedName>
        <fullName evidence="2">Uncharacterized protein</fullName>
    </submittedName>
</protein>
<feature type="region of interest" description="Disordered" evidence="1">
    <location>
        <begin position="23"/>
        <end position="59"/>
    </location>
</feature>
<feature type="region of interest" description="Disordered" evidence="1">
    <location>
        <begin position="128"/>
        <end position="149"/>
    </location>
</feature>
<reference evidence="2" key="1">
    <citation type="submission" date="2019-10" db="EMBL/GenBank/DDBJ databases">
        <authorList>
            <person name="Soares A.E.R."/>
            <person name="Aleixo A."/>
            <person name="Schneider P."/>
            <person name="Miyaki C.Y."/>
            <person name="Schneider M.P."/>
            <person name="Mello C."/>
            <person name="Vasconcelos A.T.R."/>
        </authorList>
    </citation>
    <scope>NUCLEOTIDE SEQUENCE</scope>
    <source>
        <tissue evidence="2">Muscle</tissue>
    </source>
</reference>
<feature type="compositionally biased region" description="Low complexity" evidence="1">
    <location>
        <begin position="42"/>
        <end position="56"/>
    </location>
</feature>
<sequence>MPHAQNAVDLLKVGDEFITKGTLGSVIPQHPPAKGTSEGCSHDSSASPHSSPGLSGCLEAKPPDRQAFAKWSYHCAPEFPTIGSGNLSYNKICISSRRHTKAHTTGVVLHSTIPLSPASPPNKLFYFKPPPQYGGPKQRQTHQAEDILS</sequence>
<evidence type="ECO:0000313" key="2">
    <source>
        <dbReference type="EMBL" id="KAJ7422311.1"/>
    </source>
</evidence>